<keyword evidence="1" id="KW-0732">Signal</keyword>
<evidence type="ECO:0000313" key="3">
    <source>
        <dbReference type="Proteomes" id="UP000179588"/>
    </source>
</evidence>
<organism evidence="2 3">
    <name type="scientific">Providencia stuartii</name>
    <dbReference type="NCBI Taxonomy" id="588"/>
    <lineage>
        <taxon>Bacteria</taxon>
        <taxon>Pseudomonadati</taxon>
        <taxon>Pseudomonadota</taxon>
        <taxon>Gammaproteobacteria</taxon>
        <taxon>Enterobacterales</taxon>
        <taxon>Morganellaceae</taxon>
        <taxon>Providencia</taxon>
    </lineage>
</organism>
<proteinExistence type="predicted"/>
<sequence length="211" mass="24363">MMKFNILFLFFSLIFTTKSFAHPHSFIDMQVTPEIKEHQFVGLAFTWKMDPMTSADIAYELKNSKEDEPKWRAQAAAIMANILAQNYFTDFYSQGKKIAFQTLPSNYRLQRDGLQLIFSFTAQLKHPIPVAGANIEFMTYDPTFFVSMTYPDQKALHSAKAPQTQCKITLHEPDVTDELRFYAYSLDIDQSPEEDETLGLQFAQKVKIQCQ</sequence>
<comment type="caution">
    <text evidence="2">The sequence shown here is derived from an EMBL/GenBank/DDBJ whole genome shotgun (WGS) entry which is preliminary data.</text>
</comment>
<evidence type="ECO:0000313" key="2">
    <source>
        <dbReference type="EMBL" id="OHT26139.1"/>
    </source>
</evidence>
<dbReference type="Pfam" id="PF06226">
    <property type="entry name" value="DUF1007"/>
    <property type="match status" value="1"/>
</dbReference>
<dbReference type="AlphaFoldDB" id="A0A1S1HUN0"/>
<protein>
    <submittedName>
        <fullName evidence="2">ABC transporter substrate-binding protein</fullName>
    </submittedName>
</protein>
<name>A0A1S1HUN0_PROST</name>
<dbReference type="InterPro" id="IPR010412">
    <property type="entry name" value="DUF1007"/>
</dbReference>
<dbReference type="PIRSF" id="PIRSF008159">
    <property type="entry name" value="UCP008159_ABC"/>
    <property type="match status" value="1"/>
</dbReference>
<dbReference type="EMBL" id="LVIE01000001">
    <property type="protein sequence ID" value="OHT26139.1"/>
    <property type="molecule type" value="Genomic_DNA"/>
</dbReference>
<feature type="chain" id="PRO_5010294750" evidence="1">
    <location>
        <begin position="22"/>
        <end position="211"/>
    </location>
</feature>
<evidence type="ECO:0000256" key="1">
    <source>
        <dbReference type="SAM" id="SignalP"/>
    </source>
</evidence>
<keyword evidence="3" id="KW-1185">Reference proteome</keyword>
<dbReference type="Proteomes" id="UP000179588">
    <property type="component" value="Unassembled WGS sequence"/>
</dbReference>
<feature type="signal peptide" evidence="1">
    <location>
        <begin position="1"/>
        <end position="21"/>
    </location>
</feature>
<gene>
    <name evidence="2" type="ORF">A3Q29_00375</name>
</gene>
<reference evidence="2 3" key="1">
    <citation type="submission" date="2016-03" db="EMBL/GenBank/DDBJ databases">
        <title>Genome sequence of Providencia stuartii strain, isolated from the salivary glands of larval Lucilia sericata.</title>
        <authorList>
            <person name="Yuan Y."/>
            <person name="Zhang Y."/>
            <person name="Fu S."/>
            <person name="Crippen T.L."/>
            <person name="Visi D."/>
            <person name="Benbow M.E."/>
            <person name="Allen M."/>
            <person name="Tomberlin J.K."/>
            <person name="Sze S.-H."/>
            <person name="Tarone A.M."/>
        </authorList>
    </citation>
    <scope>NUCLEOTIDE SEQUENCE [LARGE SCALE GENOMIC DNA]</scope>
    <source>
        <strain evidence="2 3">Crippen</strain>
    </source>
</reference>
<accession>A0A1S1HUN0</accession>
<dbReference type="InterPro" id="IPR016537">
    <property type="entry name" value="UCP008159_ABC"/>
</dbReference>